<comment type="subcellular location">
    <subcellularLocation>
        <location evidence="1">Mitochondrion inner membrane</location>
    </subcellularLocation>
</comment>
<sequence length="139" mass="15788">MEETLATRRPWWHKALLGLMAAMGSLVVANQFLLRCEVDGQSMIPVLLPGDRVLLRRRRPMGTLRVGMIVGFIDPRGDERLLLKRISSLQGTEVTVVGENLAASTDSRTFGPLEQRDIDWVLVRRYSRAPLEKEHDHET</sequence>
<dbReference type="EMBL" id="CAFBPM010000044">
    <property type="protein sequence ID" value="CAB5033475.1"/>
    <property type="molecule type" value="Genomic_DNA"/>
</dbReference>
<reference evidence="8" key="1">
    <citation type="submission" date="2020-05" db="EMBL/GenBank/DDBJ databases">
        <authorList>
            <person name="Chiriac C."/>
            <person name="Salcher M."/>
            <person name="Ghai R."/>
            <person name="Kavagutti S V."/>
        </authorList>
    </citation>
    <scope>NUCLEOTIDE SEQUENCE</scope>
</reference>
<keyword evidence="2" id="KW-0999">Mitochondrion inner membrane</keyword>
<organism evidence="8">
    <name type="scientific">freshwater metagenome</name>
    <dbReference type="NCBI Taxonomy" id="449393"/>
    <lineage>
        <taxon>unclassified sequences</taxon>
        <taxon>metagenomes</taxon>
        <taxon>ecological metagenomes</taxon>
    </lineage>
</organism>
<protein>
    <submittedName>
        <fullName evidence="8">Unannotated protein</fullName>
    </submittedName>
</protein>
<keyword evidence="4" id="KW-0496">Mitochondrion</keyword>
<keyword evidence="6" id="KW-1133">Transmembrane helix</keyword>
<keyword evidence="5 6" id="KW-0472">Membrane</keyword>
<dbReference type="GO" id="GO:0006465">
    <property type="term" value="P:signal peptide processing"/>
    <property type="evidence" value="ECO:0007669"/>
    <property type="project" value="InterPro"/>
</dbReference>
<dbReference type="InterPro" id="IPR052064">
    <property type="entry name" value="Mito_IMP1_subunit"/>
</dbReference>
<dbReference type="PANTHER" id="PTHR12383:SF16">
    <property type="entry name" value="MITOCHONDRIAL INNER MEMBRANE PROTEASE SUBUNIT 1"/>
    <property type="match status" value="1"/>
</dbReference>
<dbReference type="EMBL" id="CAFBLT010000001">
    <property type="protein sequence ID" value="CAB4877467.1"/>
    <property type="molecule type" value="Genomic_DNA"/>
</dbReference>
<evidence type="ECO:0000256" key="1">
    <source>
        <dbReference type="ARBA" id="ARBA00004273"/>
    </source>
</evidence>
<evidence type="ECO:0000256" key="5">
    <source>
        <dbReference type="ARBA" id="ARBA00023136"/>
    </source>
</evidence>
<dbReference type="SUPFAM" id="SSF51306">
    <property type="entry name" value="LexA/Signal peptidase"/>
    <property type="match status" value="1"/>
</dbReference>
<keyword evidence="6" id="KW-0812">Transmembrane</keyword>
<dbReference type="CDD" id="cd06530">
    <property type="entry name" value="S26_SPase_I"/>
    <property type="match status" value="1"/>
</dbReference>
<accession>A0A6J7AJC2</accession>
<feature type="domain" description="Peptidase S26" evidence="7">
    <location>
        <begin position="17"/>
        <end position="96"/>
    </location>
</feature>
<dbReference type="Pfam" id="PF10502">
    <property type="entry name" value="Peptidase_S26"/>
    <property type="match status" value="1"/>
</dbReference>
<proteinExistence type="predicted"/>
<dbReference type="GO" id="GO:0004252">
    <property type="term" value="F:serine-type endopeptidase activity"/>
    <property type="evidence" value="ECO:0007669"/>
    <property type="project" value="InterPro"/>
</dbReference>
<dbReference type="AlphaFoldDB" id="A0A6J7AJC2"/>
<feature type="transmembrane region" description="Helical" evidence="6">
    <location>
        <begin position="15"/>
        <end position="34"/>
    </location>
</feature>
<evidence type="ECO:0000256" key="2">
    <source>
        <dbReference type="ARBA" id="ARBA00022792"/>
    </source>
</evidence>
<evidence type="ECO:0000259" key="7">
    <source>
        <dbReference type="Pfam" id="PF10502"/>
    </source>
</evidence>
<evidence type="ECO:0000313" key="8">
    <source>
        <dbReference type="EMBL" id="CAB4832903.1"/>
    </source>
</evidence>
<evidence type="ECO:0000256" key="4">
    <source>
        <dbReference type="ARBA" id="ARBA00023128"/>
    </source>
</evidence>
<dbReference type="InterPro" id="IPR019533">
    <property type="entry name" value="Peptidase_S26"/>
</dbReference>
<keyword evidence="3" id="KW-0378">Hydrolase</keyword>
<gene>
    <name evidence="8" type="ORF">UFOPK3164_01393</name>
    <name evidence="9" type="ORF">UFOPK3427_01222</name>
    <name evidence="10" type="ORF">UFOPK4112_01931</name>
</gene>
<dbReference type="PANTHER" id="PTHR12383">
    <property type="entry name" value="PROTEASE FAMILY S26 MITOCHONDRIAL INNER MEMBRANE PROTEASE-RELATED"/>
    <property type="match status" value="1"/>
</dbReference>
<name>A0A6J7AJC2_9ZZZZ</name>
<evidence type="ECO:0000313" key="9">
    <source>
        <dbReference type="EMBL" id="CAB4877467.1"/>
    </source>
</evidence>
<evidence type="ECO:0000313" key="10">
    <source>
        <dbReference type="EMBL" id="CAB5033475.1"/>
    </source>
</evidence>
<evidence type="ECO:0000256" key="3">
    <source>
        <dbReference type="ARBA" id="ARBA00022801"/>
    </source>
</evidence>
<dbReference type="EMBL" id="CAFABE010000080">
    <property type="protein sequence ID" value="CAB4832903.1"/>
    <property type="molecule type" value="Genomic_DNA"/>
</dbReference>
<dbReference type="GO" id="GO:0005743">
    <property type="term" value="C:mitochondrial inner membrane"/>
    <property type="evidence" value="ECO:0007669"/>
    <property type="project" value="UniProtKB-SubCell"/>
</dbReference>
<dbReference type="InterPro" id="IPR036286">
    <property type="entry name" value="LexA/Signal_pep-like_sf"/>
</dbReference>
<dbReference type="Gene3D" id="2.10.109.10">
    <property type="entry name" value="Umud Fragment, subunit A"/>
    <property type="match status" value="1"/>
</dbReference>
<evidence type="ECO:0000256" key="6">
    <source>
        <dbReference type="SAM" id="Phobius"/>
    </source>
</evidence>